<name>E6LG70_ENTI1</name>
<gene>
    <name evidence="2" type="ORF">HMPREF9088_1360</name>
</gene>
<feature type="region of interest" description="Disordered" evidence="1">
    <location>
        <begin position="98"/>
        <end position="127"/>
    </location>
</feature>
<sequence length="127" mass="14818">MSTELRYNEYYNMQESFGWLYERSLNQCTKGINLYEIITSKQNILLAYRIIKSNTGSNTTGADNLTIKDFKIKSQDNFIEEIQKTLENYVPQPVRRVLIPKPNGEKRPLSIPTLNDRKHSTTNRVES</sequence>
<dbReference type="eggNOG" id="COG3344">
    <property type="taxonomic scope" value="Bacteria"/>
</dbReference>
<dbReference type="AlphaFoldDB" id="E6LG70"/>
<dbReference type="SUPFAM" id="SSF56672">
    <property type="entry name" value="DNA/RNA polymerases"/>
    <property type="match status" value="1"/>
</dbReference>
<dbReference type="GO" id="GO:0003964">
    <property type="term" value="F:RNA-directed DNA polymerase activity"/>
    <property type="evidence" value="ECO:0007669"/>
    <property type="project" value="UniProtKB-KW"/>
</dbReference>
<evidence type="ECO:0000313" key="3">
    <source>
        <dbReference type="Proteomes" id="UP000010296"/>
    </source>
</evidence>
<keyword evidence="2" id="KW-0695">RNA-directed DNA polymerase</keyword>
<keyword evidence="2" id="KW-0548">Nucleotidyltransferase</keyword>
<dbReference type="STRING" id="888064.HMPREF9088_1360"/>
<evidence type="ECO:0000256" key="1">
    <source>
        <dbReference type="SAM" id="MobiDB-lite"/>
    </source>
</evidence>
<feature type="compositionally biased region" description="Basic and acidic residues" evidence="1">
    <location>
        <begin position="115"/>
        <end position="127"/>
    </location>
</feature>
<accession>E6LG70</accession>
<dbReference type="Proteomes" id="UP000010296">
    <property type="component" value="Unassembled WGS sequence"/>
</dbReference>
<protein>
    <submittedName>
        <fullName evidence="2">Group II intron reverse transcriptase maturase</fullName>
    </submittedName>
</protein>
<keyword evidence="2" id="KW-0808">Transferase</keyword>
<keyword evidence="3" id="KW-1185">Reference proteome</keyword>
<reference evidence="2 3" key="1">
    <citation type="submission" date="2010-12" db="EMBL/GenBank/DDBJ databases">
        <authorList>
            <person name="Muzny D."/>
            <person name="Qin X."/>
            <person name="Deng J."/>
            <person name="Jiang H."/>
            <person name="Liu Y."/>
            <person name="Qu J."/>
            <person name="Song X.-Z."/>
            <person name="Zhang L."/>
            <person name="Thornton R."/>
            <person name="Coyle M."/>
            <person name="Francisco L."/>
            <person name="Jackson L."/>
            <person name="Javaid M."/>
            <person name="Korchina V."/>
            <person name="Kovar C."/>
            <person name="Mata R."/>
            <person name="Mathew T."/>
            <person name="Ngo R."/>
            <person name="Nguyen L."/>
            <person name="Nguyen N."/>
            <person name="Okwuonu G."/>
            <person name="Ongeri F."/>
            <person name="Pham C."/>
            <person name="Simmons D."/>
            <person name="Wilczek-Boney K."/>
            <person name="Hale W."/>
            <person name="Jakkamsetti A."/>
            <person name="Pham P."/>
            <person name="Ruth R."/>
            <person name="San Lucas F."/>
            <person name="Warren J."/>
            <person name="Zhang J."/>
            <person name="Zhao Z."/>
            <person name="Zhou C."/>
            <person name="Zhu D."/>
            <person name="Lee S."/>
            <person name="Bess C."/>
            <person name="Blankenburg K."/>
            <person name="Forbes L."/>
            <person name="Fu Q."/>
            <person name="Gubbala S."/>
            <person name="Hirani K."/>
            <person name="Jayaseelan J.C."/>
            <person name="Lara F."/>
            <person name="Munidasa M."/>
            <person name="Palculict T."/>
            <person name="Patil S."/>
            <person name="Pu L.-L."/>
            <person name="Saada N."/>
            <person name="Tang L."/>
            <person name="Weissenberger G."/>
            <person name="Zhu Y."/>
            <person name="Hemphill L."/>
            <person name="Shang Y."/>
            <person name="Youmans B."/>
            <person name="Ayvaz T."/>
            <person name="Ross M."/>
            <person name="Santibanez J."/>
            <person name="Aqrawi P."/>
            <person name="Gross S."/>
            <person name="Joshi V."/>
            <person name="Fowler G."/>
            <person name="Nazareth L."/>
            <person name="Reid J."/>
            <person name="Worley K."/>
            <person name="Petrosino J."/>
            <person name="Highlander S."/>
            <person name="Gibbs R."/>
        </authorList>
    </citation>
    <scope>NUCLEOTIDE SEQUENCE [LARGE SCALE GENOMIC DNA]</scope>
    <source>
        <strain evidence="3">DSM 15952 / CCUG 50447 / LMG 22039 / TP 1.5</strain>
    </source>
</reference>
<proteinExistence type="predicted"/>
<dbReference type="HOGENOM" id="CLU_013584_12_0_9"/>
<dbReference type="InterPro" id="IPR043502">
    <property type="entry name" value="DNA/RNA_pol_sf"/>
</dbReference>
<dbReference type="RefSeq" id="WP_007208378.1">
    <property type="nucleotide sequence ID" value="NZ_GL622241.1"/>
</dbReference>
<comment type="caution">
    <text evidence="2">The sequence shown here is derived from an EMBL/GenBank/DDBJ whole genome shotgun (WGS) entry which is preliminary data.</text>
</comment>
<organism evidence="2 3">
    <name type="scientific">Enterococcus italicus (strain DSM 15952 / CCUG 50447 / LMG 22039 / TP 1.5)</name>
    <dbReference type="NCBI Taxonomy" id="888064"/>
    <lineage>
        <taxon>Bacteria</taxon>
        <taxon>Bacillati</taxon>
        <taxon>Bacillota</taxon>
        <taxon>Bacilli</taxon>
        <taxon>Lactobacillales</taxon>
        <taxon>Enterococcaceae</taxon>
        <taxon>Enterococcus</taxon>
    </lineage>
</organism>
<dbReference type="OrthoDB" id="9793236at2"/>
<dbReference type="EMBL" id="AEPV01000048">
    <property type="protein sequence ID" value="EFU73792.1"/>
    <property type="molecule type" value="Genomic_DNA"/>
</dbReference>
<evidence type="ECO:0000313" key="2">
    <source>
        <dbReference type="EMBL" id="EFU73792.1"/>
    </source>
</evidence>